<evidence type="ECO:0000313" key="2">
    <source>
        <dbReference type="Proteomes" id="UP000250831"/>
    </source>
</evidence>
<organism evidence="1 2">
    <name type="scientific">Sphingobacterium athyrii</name>
    <dbReference type="NCBI Taxonomy" id="2152717"/>
    <lineage>
        <taxon>Bacteria</taxon>
        <taxon>Pseudomonadati</taxon>
        <taxon>Bacteroidota</taxon>
        <taxon>Sphingobacteriia</taxon>
        <taxon>Sphingobacteriales</taxon>
        <taxon>Sphingobacteriaceae</taxon>
        <taxon>Sphingobacterium</taxon>
    </lineage>
</organism>
<reference evidence="1 2" key="1">
    <citation type="submission" date="2018-04" db="EMBL/GenBank/DDBJ databases">
        <title>Sphingobacterium sp. M46 Genome.</title>
        <authorList>
            <person name="Cheng J."/>
            <person name="Li Y."/>
        </authorList>
    </citation>
    <scope>NUCLEOTIDE SEQUENCE [LARGE SCALE GENOMIC DNA]</scope>
    <source>
        <strain evidence="1 2">M46</strain>
    </source>
</reference>
<proteinExistence type="predicted"/>
<accession>A0A363NYP1</accession>
<gene>
    <name evidence="1" type="ORF">DCO56_02315</name>
</gene>
<sequence>MKINGINRIIIEVKSMKRKTGITVLKDLITPSVFKKVLTFKRNGLIKSSGTVDSKIHFIKKGSIFRLFWKRWITIFQLCK</sequence>
<comment type="caution">
    <text evidence="1">The sequence shown here is derived from an EMBL/GenBank/DDBJ whole genome shotgun (WGS) entry which is preliminary data.</text>
</comment>
<protein>
    <submittedName>
        <fullName evidence="1">Uncharacterized protein</fullName>
    </submittedName>
</protein>
<name>A0A363NYP1_9SPHI</name>
<dbReference type="Proteomes" id="UP000250831">
    <property type="component" value="Unassembled WGS sequence"/>
</dbReference>
<evidence type="ECO:0000313" key="1">
    <source>
        <dbReference type="EMBL" id="PUV25828.1"/>
    </source>
</evidence>
<keyword evidence="2" id="KW-1185">Reference proteome</keyword>
<dbReference type="AlphaFoldDB" id="A0A363NYP1"/>
<dbReference type="EMBL" id="QCXX01000001">
    <property type="protein sequence ID" value="PUV25828.1"/>
    <property type="molecule type" value="Genomic_DNA"/>
</dbReference>